<dbReference type="PROSITE" id="PS50995">
    <property type="entry name" value="HTH_MARR_2"/>
    <property type="match status" value="1"/>
</dbReference>
<evidence type="ECO:0000256" key="2">
    <source>
        <dbReference type="ARBA" id="ARBA00023125"/>
    </source>
</evidence>
<keyword evidence="6" id="KW-1185">Reference proteome</keyword>
<dbReference type="Proteomes" id="UP001252875">
    <property type="component" value="Unassembled WGS sequence"/>
</dbReference>
<keyword evidence="3" id="KW-0804">Transcription</keyword>
<accession>A0ABU3F3G9</accession>
<dbReference type="PRINTS" id="PR00598">
    <property type="entry name" value="HTHMARR"/>
</dbReference>
<evidence type="ECO:0000256" key="3">
    <source>
        <dbReference type="ARBA" id="ARBA00023163"/>
    </source>
</evidence>
<dbReference type="EMBL" id="JARPYI010000012">
    <property type="protein sequence ID" value="MDT2601663.1"/>
    <property type="molecule type" value="Genomic_DNA"/>
</dbReference>
<dbReference type="Pfam" id="PF12802">
    <property type="entry name" value="MarR_2"/>
    <property type="match status" value="1"/>
</dbReference>
<protein>
    <submittedName>
        <fullName evidence="5">MarR family winged helix-turn-helix transcriptional regulator</fullName>
    </submittedName>
</protein>
<evidence type="ECO:0000313" key="5">
    <source>
        <dbReference type="EMBL" id="MDT2601663.1"/>
    </source>
</evidence>
<comment type="caution">
    <text evidence="5">The sequence shown here is derived from an EMBL/GenBank/DDBJ whole genome shotgun (WGS) entry which is preliminary data.</text>
</comment>
<evidence type="ECO:0000256" key="1">
    <source>
        <dbReference type="ARBA" id="ARBA00023015"/>
    </source>
</evidence>
<organism evidence="5 6">
    <name type="scientific">Enterococcus hulanensis</name>
    <dbReference type="NCBI Taxonomy" id="2559929"/>
    <lineage>
        <taxon>Bacteria</taxon>
        <taxon>Bacillati</taxon>
        <taxon>Bacillota</taxon>
        <taxon>Bacilli</taxon>
        <taxon>Lactobacillales</taxon>
        <taxon>Enterococcaceae</taxon>
        <taxon>Enterococcus</taxon>
    </lineage>
</organism>
<dbReference type="PANTHER" id="PTHR42756:SF1">
    <property type="entry name" value="TRANSCRIPTIONAL REPRESSOR OF EMRAB OPERON"/>
    <property type="match status" value="1"/>
</dbReference>
<keyword evidence="1" id="KW-0805">Transcription regulation</keyword>
<reference evidence="5 6" key="1">
    <citation type="submission" date="2023-03" db="EMBL/GenBank/DDBJ databases">
        <authorList>
            <person name="Shen W."/>
            <person name="Cai J."/>
        </authorList>
    </citation>
    <scope>NUCLEOTIDE SEQUENCE [LARGE SCALE GENOMIC DNA]</scope>
    <source>
        <strain evidence="5 6">D6-4</strain>
    </source>
</reference>
<name>A0ABU3F3G9_9ENTE</name>
<dbReference type="SUPFAM" id="SSF46785">
    <property type="entry name" value="Winged helix' DNA-binding domain"/>
    <property type="match status" value="1"/>
</dbReference>
<dbReference type="InterPro" id="IPR000835">
    <property type="entry name" value="HTH_MarR-typ"/>
</dbReference>
<dbReference type="PROSITE" id="PS01117">
    <property type="entry name" value="HTH_MARR_1"/>
    <property type="match status" value="1"/>
</dbReference>
<dbReference type="SMART" id="SM00347">
    <property type="entry name" value="HTH_MARR"/>
    <property type="match status" value="1"/>
</dbReference>
<evidence type="ECO:0000259" key="4">
    <source>
        <dbReference type="PROSITE" id="PS50995"/>
    </source>
</evidence>
<evidence type="ECO:0000313" key="6">
    <source>
        <dbReference type="Proteomes" id="UP001252875"/>
    </source>
</evidence>
<dbReference type="RefSeq" id="WP_221675288.1">
    <property type="nucleotide sequence ID" value="NZ_JARPYF010000011.1"/>
</dbReference>
<proteinExistence type="predicted"/>
<dbReference type="PANTHER" id="PTHR42756">
    <property type="entry name" value="TRANSCRIPTIONAL REGULATOR, MARR"/>
    <property type="match status" value="1"/>
</dbReference>
<keyword evidence="2" id="KW-0238">DNA-binding</keyword>
<gene>
    <name evidence="5" type="ORF">P7D85_17930</name>
</gene>
<feature type="domain" description="HTH marR-type" evidence="4">
    <location>
        <begin position="1"/>
        <end position="138"/>
    </location>
</feature>
<dbReference type="Gene3D" id="1.10.10.10">
    <property type="entry name" value="Winged helix-like DNA-binding domain superfamily/Winged helix DNA-binding domain"/>
    <property type="match status" value="1"/>
</dbReference>
<sequence length="142" mass="16552">MNEPETIGFKIRELSLLIGRYMERTNEDGHIRGPQGFALGYLVNNRDKEIYQKDLEERLSIRKPTASNLVDRMIKNGFLTTAPSQKDKRLKRLIVTEKAIQATIEIEKQIEDSEKRMKQGVSEEELAQFFATLEKFKQNIQH</sequence>
<dbReference type="InterPro" id="IPR036388">
    <property type="entry name" value="WH-like_DNA-bd_sf"/>
</dbReference>
<dbReference type="InterPro" id="IPR023187">
    <property type="entry name" value="Tscrpt_reg_MarR-type_CS"/>
</dbReference>
<dbReference type="InterPro" id="IPR036390">
    <property type="entry name" value="WH_DNA-bd_sf"/>
</dbReference>